<evidence type="ECO:0000256" key="2">
    <source>
        <dbReference type="ARBA" id="ARBA00037999"/>
    </source>
</evidence>
<dbReference type="PANTHER" id="PTHR30244:SF42">
    <property type="entry name" value="UDP-2-ACETAMIDO-2-DEOXY-3-OXO-D-GLUCURONATE AMINOTRANSFERASE"/>
    <property type="match status" value="1"/>
</dbReference>
<evidence type="ECO:0000256" key="1">
    <source>
        <dbReference type="ARBA" id="ARBA00022898"/>
    </source>
</evidence>
<dbReference type="InterPro" id="IPR000653">
    <property type="entry name" value="DegT/StrS_aminotransferase"/>
</dbReference>
<name>A0A5C7EE14_9PROT</name>
<dbReference type="OrthoDB" id="5298601at2"/>
<sequence>MNIPMVDLKAEYRELGMEIEKAVREVLASSHFILGPHVKALEQEVAAYLGVKHAVAVASGTDALHLALRAAGVQGGDEVITTAFTFIATAEAIAYIGARPVFVDIDPATFNLDPGALEAAITDRTRAILPVHLYGQAADMDPIMEIARRRGLRVIEDCAQSFGADYRGRRTGTLGDVGCFSFYPSKNLGAYGDGGMVTTNDDALADQVRVLRDHGSRVRYHHSVIGYNSRLDELQAAILRVKLKRIEAYNAHRREAAARYTAQLAGSPIVPPKEAGYGRHVYHQYTVRSGRRDAIQKALAEAGIASAIYYPIPLHRQEVYQAAYRGLTLPETEAAAREVLSLPMHPYLTPQQIDRVCEVALAAVR</sequence>
<evidence type="ECO:0000313" key="7">
    <source>
        <dbReference type="Proteomes" id="UP000321201"/>
    </source>
</evidence>
<keyword evidence="6" id="KW-0808">Transferase</keyword>
<gene>
    <name evidence="6" type="ORF">FR698_15455</name>
</gene>
<keyword evidence="7" id="KW-1185">Reference proteome</keyword>
<dbReference type="RefSeq" id="WP_147801090.1">
    <property type="nucleotide sequence ID" value="NZ_VPFL01000032.1"/>
</dbReference>
<dbReference type="AlphaFoldDB" id="A0A5C7EE14"/>
<feature type="modified residue" description="N6-(pyridoxal phosphate)lysine" evidence="4">
    <location>
        <position position="186"/>
    </location>
</feature>
<dbReference type="InterPro" id="IPR015422">
    <property type="entry name" value="PyrdxlP-dep_Trfase_small"/>
</dbReference>
<protein>
    <submittedName>
        <fullName evidence="6">DegT/DnrJ/EryC1/StrS family aminotransferase</fullName>
    </submittedName>
</protein>
<dbReference type="Proteomes" id="UP000321201">
    <property type="component" value="Unassembled WGS sequence"/>
</dbReference>
<organism evidence="6 7">
    <name type="scientific">Pelomicrobium methylotrophicum</name>
    <dbReference type="NCBI Taxonomy" id="2602750"/>
    <lineage>
        <taxon>Bacteria</taxon>
        <taxon>Pseudomonadati</taxon>
        <taxon>Pseudomonadota</taxon>
        <taxon>Hydrogenophilia</taxon>
        <taxon>Hydrogenophilia incertae sedis</taxon>
        <taxon>Pelomicrobium</taxon>
    </lineage>
</organism>
<keyword evidence="6" id="KW-0032">Aminotransferase</keyword>
<dbReference type="PIRSF" id="PIRSF000390">
    <property type="entry name" value="PLP_StrS"/>
    <property type="match status" value="1"/>
</dbReference>
<evidence type="ECO:0000256" key="3">
    <source>
        <dbReference type="PIRSR" id="PIRSR000390-1"/>
    </source>
</evidence>
<dbReference type="GO" id="GO:0000271">
    <property type="term" value="P:polysaccharide biosynthetic process"/>
    <property type="evidence" value="ECO:0007669"/>
    <property type="project" value="TreeGrafter"/>
</dbReference>
<dbReference type="Gene3D" id="3.40.640.10">
    <property type="entry name" value="Type I PLP-dependent aspartate aminotransferase-like (Major domain)"/>
    <property type="match status" value="1"/>
</dbReference>
<dbReference type="SUPFAM" id="SSF53383">
    <property type="entry name" value="PLP-dependent transferases"/>
    <property type="match status" value="1"/>
</dbReference>
<proteinExistence type="inferred from homology"/>
<dbReference type="GO" id="GO:0030170">
    <property type="term" value="F:pyridoxal phosphate binding"/>
    <property type="evidence" value="ECO:0007669"/>
    <property type="project" value="UniProtKB-ARBA"/>
</dbReference>
<dbReference type="InterPro" id="IPR015424">
    <property type="entry name" value="PyrdxlP-dep_Trfase"/>
</dbReference>
<comment type="caution">
    <text evidence="6">The sequence shown here is derived from an EMBL/GenBank/DDBJ whole genome shotgun (WGS) entry which is preliminary data.</text>
</comment>
<evidence type="ECO:0000256" key="5">
    <source>
        <dbReference type="RuleBase" id="RU004508"/>
    </source>
</evidence>
<evidence type="ECO:0000313" key="6">
    <source>
        <dbReference type="EMBL" id="TXF10390.1"/>
    </source>
</evidence>
<dbReference type="PANTHER" id="PTHR30244">
    <property type="entry name" value="TRANSAMINASE"/>
    <property type="match status" value="1"/>
</dbReference>
<dbReference type="CDD" id="cd00616">
    <property type="entry name" value="AHBA_syn"/>
    <property type="match status" value="1"/>
</dbReference>
<dbReference type="Gene3D" id="3.90.1150.10">
    <property type="entry name" value="Aspartate Aminotransferase, domain 1"/>
    <property type="match status" value="1"/>
</dbReference>
<dbReference type="InterPro" id="IPR015421">
    <property type="entry name" value="PyrdxlP-dep_Trfase_major"/>
</dbReference>
<reference evidence="6 7" key="1">
    <citation type="submission" date="2019-08" db="EMBL/GenBank/DDBJ databases">
        <title>Pelomicrobium methylotrophicum gen. nov., sp. nov. a moderately thermophilic, facultatively anaerobic, lithoautotrophic and methylotrophic bacterium isolated from a terrestrial mud volcano.</title>
        <authorList>
            <person name="Slobodkina G.B."/>
            <person name="Merkel A.Y."/>
            <person name="Slobodkin A.I."/>
        </authorList>
    </citation>
    <scope>NUCLEOTIDE SEQUENCE [LARGE SCALE GENOMIC DNA]</scope>
    <source>
        <strain evidence="6 7">SM250</strain>
    </source>
</reference>
<dbReference type="EMBL" id="VPFL01000032">
    <property type="protein sequence ID" value="TXF10390.1"/>
    <property type="molecule type" value="Genomic_DNA"/>
</dbReference>
<keyword evidence="1 4" id="KW-0663">Pyridoxal phosphate</keyword>
<dbReference type="Pfam" id="PF01041">
    <property type="entry name" value="DegT_DnrJ_EryC1"/>
    <property type="match status" value="1"/>
</dbReference>
<comment type="similarity">
    <text evidence="2 5">Belongs to the DegT/DnrJ/EryC1 family.</text>
</comment>
<accession>A0A5C7EE14</accession>
<evidence type="ECO:0000256" key="4">
    <source>
        <dbReference type="PIRSR" id="PIRSR000390-2"/>
    </source>
</evidence>
<feature type="active site" description="Proton acceptor" evidence="3">
    <location>
        <position position="186"/>
    </location>
</feature>
<dbReference type="FunFam" id="3.40.640.10:FF:000089">
    <property type="entry name" value="Aminotransferase, DegT/DnrJ/EryC1/StrS family"/>
    <property type="match status" value="1"/>
</dbReference>
<dbReference type="GO" id="GO:0008483">
    <property type="term" value="F:transaminase activity"/>
    <property type="evidence" value="ECO:0007669"/>
    <property type="project" value="UniProtKB-KW"/>
</dbReference>
<dbReference type="InParanoid" id="A0A5C7EE14"/>